<dbReference type="AlphaFoldDB" id="A0A382LPR0"/>
<sequence length="149" mass="17254">MENLIKRDLLIITLPLLLIFGCTKATVEYFKDENGIMYVEYNGNPNTQRPFTGEIVEHYDENDGGLKKSKGLYKNGKLDGQYSLWYKSGKKWFQKNYKEGKLDGLSTFWDRAEILDTEDTYKDGELIFKRCFDVEGNECECSDLGRGCK</sequence>
<reference evidence="1" key="1">
    <citation type="submission" date="2018-05" db="EMBL/GenBank/DDBJ databases">
        <authorList>
            <person name="Lanie J.A."/>
            <person name="Ng W.-L."/>
            <person name="Kazmierczak K.M."/>
            <person name="Andrzejewski T.M."/>
            <person name="Davidsen T.M."/>
            <person name="Wayne K.J."/>
            <person name="Tettelin H."/>
            <person name="Glass J.I."/>
            <person name="Rusch D."/>
            <person name="Podicherti R."/>
            <person name="Tsui H.-C.T."/>
            <person name="Winkler M.E."/>
        </authorList>
    </citation>
    <scope>NUCLEOTIDE SEQUENCE</scope>
</reference>
<organism evidence="1">
    <name type="scientific">marine metagenome</name>
    <dbReference type="NCBI Taxonomy" id="408172"/>
    <lineage>
        <taxon>unclassified sequences</taxon>
        <taxon>metagenomes</taxon>
        <taxon>ecological metagenomes</taxon>
    </lineage>
</organism>
<dbReference type="SUPFAM" id="SSF82185">
    <property type="entry name" value="Histone H3 K4-specific methyltransferase SET7/9 N-terminal domain"/>
    <property type="match status" value="1"/>
</dbReference>
<protein>
    <recommendedName>
        <fullName evidence="2">Toxin-antitoxin system YwqK family antitoxin</fullName>
    </recommendedName>
</protein>
<accession>A0A382LPR0</accession>
<gene>
    <name evidence="1" type="ORF">METZ01_LOCUS291553</name>
</gene>
<name>A0A382LPR0_9ZZZZ</name>
<proteinExistence type="predicted"/>
<evidence type="ECO:0008006" key="2">
    <source>
        <dbReference type="Google" id="ProtNLM"/>
    </source>
</evidence>
<dbReference type="EMBL" id="UINC01088462">
    <property type="protein sequence ID" value="SVC38699.1"/>
    <property type="molecule type" value="Genomic_DNA"/>
</dbReference>
<dbReference type="Gene3D" id="2.20.110.10">
    <property type="entry name" value="Histone H3 K4-specific methyltransferase SET7/9 N-terminal domain"/>
    <property type="match status" value="1"/>
</dbReference>
<evidence type="ECO:0000313" key="1">
    <source>
        <dbReference type="EMBL" id="SVC38699.1"/>
    </source>
</evidence>
<dbReference type="PROSITE" id="PS51257">
    <property type="entry name" value="PROKAR_LIPOPROTEIN"/>
    <property type="match status" value="1"/>
</dbReference>